<name>A0AAV3URR8_9EURY</name>
<dbReference type="AlphaFoldDB" id="A0AAV3URR8"/>
<proteinExistence type="predicted"/>
<gene>
    <name evidence="2" type="ORF">GCM10025751_55940</name>
</gene>
<dbReference type="Proteomes" id="UP001501729">
    <property type="component" value="Unassembled WGS sequence"/>
</dbReference>
<dbReference type="EMBL" id="BAABKX010000030">
    <property type="protein sequence ID" value="GAA5065261.1"/>
    <property type="molecule type" value="Genomic_DNA"/>
</dbReference>
<sequence length="171" mass="18687">MIPENPKGGDRSISRRQFIKSTATGVVVSSGGIAAAAQNQQPLDPNEPIELAGQASGWQGQAPQSIEGRQNPTLQLQEGEIYTVRWTNIDGQPYTFTVQNNQENSIKAIQQLQGTTTDNKAIPQSKTVKITNSLSEQDESQTLRFEATPEIAFYRCTVHPSSMVGEVRVQS</sequence>
<feature type="region of interest" description="Disordered" evidence="1">
    <location>
        <begin position="37"/>
        <end position="71"/>
    </location>
</feature>
<dbReference type="RefSeq" id="WP_227779062.1">
    <property type="nucleotide sequence ID" value="NZ_BAABKX010000030.1"/>
</dbReference>
<feature type="compositionally biased region" description="Polar residues" evidence="1">
    <location>
        <begin position="56"/>
        <end position="71"/>
    </location>
</feature>
<organism evidence="2 3">
    <name type="scientific">Haladaptatus pallidirubidus</name>
    <dbReference type="NCBI Taxonomy" id="1008152"/>
    <lineage>
        <taxon>Archaea</taxon>
        <taxon>Methanobacteriati</taxon>
        <taxon>Methanobacteriota</taxon>
        <taxon>Stenosarchaea group</taxon>
        <taxon>Halobacteria</taxon>
        <taxon>Halobacteriales</taxon>
        <taxon>Haladaptataceae</taxon>
        <taxon>Haladaptatus</taxon>
    </lineage>
</organism>
<keyword evidence="3" id="KW-1185">Reference proteome</keyword>
<dbReference type="PROSITE" id="PS51318">
    <property type="entry name" value="TAT"/>
    <property type="match status" value="1"/>
</dbReference>
<dbReference type="Gene3D" id="2.60.40.420">
    <property type="entry name" value="Cupredoxins - blue copper proteins"/>
    <property type="match status" value="1"/>
</dbReference>
<dbReference type="InterPro" id="IPR008972">
    <property type="entry name" value="Cupredoxin"/>
</dbReference>
<dbReference type="GeneID" id="68617207"/>
<dbReference type="InterPro" id="IPR006311">
    <property type="entry name" value="TAT_signal"/>
</dbReference>
<reference evidence="2 3" key="1">
    <citation type="journal article" date="2019" name="Int. J. Syst. Evol. Microbiol.">
        <title>The Global Catalogue of Microorganisms (GCM) 10K type strain sequencing project: providing services to taxonomists for standard genome sequencing and annotation.</title>
        <authorList>
            <consortium name="The Broad Institute Genomics Platform"/>
            <consortium name="The Broad Institute Genome Sequencing Center for Infectious Disease"/>
            <person name="Wu L."/>
            <person name="Ma J."/>
        </authorList>
    </citation>
    <scope>NUCLEOTIDE SEQUENCE [LARGE SCALE GENOMIC DNA]</scope>
    <source>
        <strain evidence="2 3">JCM 17504</strain>
    </source>
</reference>
<dbReference type="SUPFAM" id="SSF49503">
    <property type="entry name" value="Cupredoxins"/>
    <property type="match status" value="1"/>
</dbReference>
<evidence type="ECO:0000313" key="3">
    <source>
        <dbReference type="Proteomes" id="UP001501729"/>
    </source>
</evidence>
<evidence type="ECO:0008006" key="4">
    <source>
        <dbReference type="Google" id="ProtNLM"/>
    </source>
</evidence>
<evidence type="ECO:0000256" key="1">
    <source>
        <dbReference type="SAM" id="MobiDB-lite"/>
    </source>
</evidence>
<accession>A0AAV3URR8</accession>
<comment type="caution">
    <text evidence="2">The sequence shown here is derived from an EMBL/GenBank/DDBJ whole genome shotgun (WGS) entry which is preliminary data.</text>
</comment>
<protein>
    <recommendedName>
        <fullName evidence="4">Blue (type 1) copper domain-containing protein</fullName>
    </recommendedName>
</protein>
<evidence type="ECO:0000313" key="2">
    <source>
        <dbReference type="EMBL" id="GAA5065261.1"/>
    </source>
</evidence>